<evidence type="ECO:0000313" key="4">
    <source>
        <dbReference type="Proteomes" id="UP000238314"/>
    </source>
</evidence>
<sequence length="278" mass="32579">MRLKPLFFLLILLLSSCKKEIPTNSISNKKNLRRETNSITINKKDSVETKLIKKERFDFETELCSNKGYFDSNKYSREEIKDTYKLWFQSGSIAMSTPSVFKLADLYKVRSEKDLILKKLDADFSKSKKILENLTIVNTLYWQDIKNAYLKELKQNYKKQKIQIESYTNPAVLLNNSFTKNCKNFARALNGSDEELLSTWRKLREEMSKKNGNPEKIMNDFESNSQSSDWKDFATIDLITFGWGNCANQDIERPLHDEKMNKEFESLFIKTDSECDEP</sequence>
<dbReference type="AlphaFoldDB" id="A0A1N7NBF1"/>
<proteinExistence type="predicted"/>
<gene>
    <name evidence="1" type="ORF">B0A70_11355</name>
    <name evidence="2" type="ORF">SAMN05421796_107114</name>
</gene>
<accession>A0A1N7NBF1</accession>
<dbReference type="PROSITE" id="PS51257">
    <property type="entry name" value="PROKAR_LIPOPROTEIN"/>
    <property type="match status" value="1"/>
</dbReference>
<evidence type="ECO:0000313" key="3">
    <source>
        <dbReference type="Proteomes" id="UP000186246"/>
    </source>
</evidence>
<dbReference type="Proteomes" id="UP000186246">
    <property type="component" value="Unassembled WGS sequence"/>
</dbReference>
<reference evidence="3" key="2">
    <citation type="submission" date="2017-01" db="EMBL/GenBank/DDBJ databases">
        <authorList>
            <person name="Varghese N."/>
            <person name="Submissions S."/>
        </authorList>
    </citation>
    <scope>NUCLEOTIDE SEQUENCE [LARGE SCALE GENOMIC DNA]</scope>
    <source>
        <strain evidence="3">DSM 21068</strain>
    </source>
</reference>
<reference evidence="2" key="3">
    <citation type="submission" date="2017-01" db="EMBL/GenBank/DDBJ databases">
        <authorList>
            <person name="Mah S.A."/>
            <person name="Swanson W.J."/>
            <person name="Moy G.W."/>
            <person name="Vacquier V.D."/>
        </authorList>
    </citation>
    <scope>NUCLEOTIDE SEQUENCE [LARGE SCALE GENOMIC DNA]</scope>
    <source>
        <strain evidence="2">DSM 21068</strain>
    </source>
</reference>
<dbReference type="EMBL" id="MUGO01000016">
    <property type="protein sequence ID" value="PQA92214.1"/>
    <property type="molecule type" value="Genomic_DNA"/>
</dbReference>
<dbReference type="STRING" id="551459.SAMN05421796_107114"/>
<protein>
    <submittedName>
        <fullName evidence="2">Uncharacterized protein</fullName>
    </submittedName>
</protein>
<dbReference type="Proteomes" id="UP000238314">
    <property type="component" value="Unassembled WGS sequence"/>
</dbReference>
<evidence type="ECO:0000313" key="1">
    <source>
        <dbReference type="EMBL" id="PQA92214.1"/>
    </source>
</evidence>
<keyword evidence="4" id="KW-1185">Reference proteome</keyword>
<organism evidence="2 3">
    <name type="scientific">Chryseobacterium piscicola</name>
    <dbReference type="NCBI Taxonomy" id="551459"/>
    <lineage>
        <taxon>Bacteria</taxon>
        <taxon>Pseudomonadati</taxon>
        <taxon>Bacteroidota</taxon>
        <taxon>Flavobacteriia</taxon>
        <taxon>Flavobacteriales</taxon>
        <taxon>Weeksellaceae</taxon>
        <taxon>Chryseobacterium group</taxon>
        <taxon>Chryseobacterium</taxon>
    </lineage>
</organism>
<evidence type="ECO:0000313" key="2">
    <source>
        <dbReference type="EMBL" id="SIS95632.1"/>
    </source>
</evidence>
<reference evidence="1 4" key="1">
    <citation type="submission" date="2016-11" db="EMBL/GenBank/DDBJ databases">
        <title>Whole genomes of Flavobacteriaceae.</title>
        <authorList>
            <person name="Stine C."/>
            <person name="Li C."/>
            <person name="Tadesse D."/>
        </authorList>
    </citation>
    <scope>NUCLEOTIDE SEQUENCE [LARGE SCALE GENOMIC DNA]</scope>
    <source>
        <strain evidence="1 4">DSM 21068</strain>
    </source>
</reference>
<dbReference type="EMBL" id="FTOJ01000007">
    <property type="protein sequence ID" value="SIS95632.1"/>
    <property type="molecule type" value="Genomic_DNA"/>
</dbReference>
<name>A0A1N7NBF1_9FLAO</name>